<protein>
    <submittedName>
        <fullName evidence="4">Thiamine transporter SLC35F3 isoform X2</fullName>
    </submittedName>
</protein>
<feature type="region of interest" description="Disordered" evidence="1">
    <location>
        <begin position="24"/>
        <end position="49"/>
    </location>
</feature>
<evidence type="ECO:0000313" key="4">
    <source>
        <dbReference type="RefSeq" id="XP_032347696.1"/>
    </source>
</evidence>
<dbReference type="Proteomes" id="UP000694856">
    <property type="component" value="Chromosome 11"/>
</dbReference>
<keyword evidence="2" id="KW-0812">Transmembrane</keyword>
<evidence type="ECO:0000313" key="3">
    <source>
        <dbReference type="Proteomes" id="UP000694856"/>
    </source>
</evidence>
<evidence type="ECO:0000256" key="1">
    <source>
        <dbReference type="SAM" id="MobiDB-lite"/>
    </source>
</evidence>
<feature type="transmembrane region" description="Helical" evidence="2">
    <location>
        <begin position="67"/>
        <end position="87"/>
    </location>
</feature>
<dbReference type="GeneID" id="102507276"/>
<organism evidence="3 4">
    <name type="scientific">Camelus ferus</name>
    <name type="common">Wild bactrian camel</name>
    <name type="synonym">Camelus bactrianus ferus</name>
    <dbReference type="NCBI Taxonomy" id="419612"/>
    <lineage>
        <taxon>Eukaryota</taxon>
        <taxon>Metazoa</taxon>
        <taxon>Chordata</taxon>
        <taxon>Craniata</taxon>
        <taxon>Vertebrata</taxon>
        <taxon>Euteleostomi</taxon>
        <taxon>Mammalia</taxon>
        <taxon>Eutheria</taxon>
        <taxon>Laurasiatheria</taxon>
        <taxon>Artiodactyla</taxon>
        <taxon>Tylopoda</taxon>
        <taxon>Camelidae</taxon>
        <taxon>Camelus</taxon>
    </lineage>
</organism>
<feature type="transmembrane region" description="Helical" evidence="2">
    <location>
        <begin position="99"/>
        <end position="118"/>
    </location>
</feature>
<dbReference type="CTD" id="148641"/>
<accession>A0A8B8TZF7</accession>
<dbReference type="InterPro" id="IPR026505">
    <property type="entry name" value="Solute_c_fam_35_mem_F3/F4"/>
</dbReference>
<sequence length="386" mass="42635">MKKHSARVAPLSACNSPVLTLTKVEGEERPRDPPGPAEAPAPAGAEAGGRAGRRCWRCSRARLRKTFWGVAVVLCVCSSWAGATQLAKLTFGKFDAPFTLTWFATNWNFLFFPLYYAGHVCKSAEKQSVKQRYSCLDLNIRQRGRQNQGTVSALWTVSSHWHDHPFKKKPETLISAIYHNVQQGSSGPLRSQMVCVGPGTSSVSILGSHGHPEPRLSVTVYGPAAAGPNQIYPEKNSVKNSGQGDQGMLSIFWRQWLDFEGVCYQGSTLWCSLDTHKLPVLTCNKDNKHHGCLRVVLLQQSFCVLALMDCSQGQVHGREDRGRHPCHRWHRDDDLCGRLPQPLRHRHSPGGGLRIHVCPVQGPVQAPPGQCQVWRSRLISVCAGGI</sequence>
<gene>
    <name evidence="4" type="primary">SLC35F3</name>
</gene>
<evidence type="ECO:0000256" key="2">
    <source>
        <dbReference type="SAM" id="Phobius"/>
    </source>
</evidence>
<dbReference type="AlphaFoldDB" id="A0A8B8TZF7"/>
<keyword evidence="3" id="KW-1185">Reference proteome</keyword>
<dbReference type="PANTHER" id="PTHR19346">
    <property type="entry name" value="SUGAR PHOSPHATE TRANSPORTER DOMAIN-CONTAINING PROTEIN"/>
    <property type="match status" value="1"/>
</dbReference>
<keyword evidence="2" id="KW-1133">Transmembrane helix</keyword>
<name>A0A8B8TZF7_CAMFR</name>
<keyword evidence="2" id="KW-0472">Membrane</keyword>
<dbReference type="RefSeq" id="XP_032347696.1">
    <property type="nucleotide sequence ID" value="XM_032491805.1"/>
</dbReference>
<proteinExistence type="predicted"/>
<dbReference type="GO" id="GO:0015888">
    <property type="term" value="P:thiamine transport"/>
    <property type="evidence" value="ECO:0007669"/>
    <property type="project" value="TreeGrafter"/>
</dbReference>
<dbReference type="PANTHER" id="PTHR19346:SF3">
    <property type="entry name" value="SOLUTE CARRIER FAMILY 35 MEMBER F3"/>
    <property type="match status" value="1"/>
</dbReference>
<reference evidence="4" key="1">
    <citation type="submission" date="2025-08" db="UniProtKB">
        <authorList>
            <consortium name="RefSeq"/>
        </authorList>
    </citation>
    <scope>IDENTIFICATION</scope>
    <source>
        <tissue evidence="4">Ear skin</tissue>
    </source>
</reference>